<gene>
    <name evidence="2" type="ORF">PV666_50045</name>
</gene>
<reference evidence="2 3" key="1">
    <citation type="journal article" date="2023" name="Microb. Genom.">
        <title>Mesoterricola silvestris gen. nov., sp. nov., Mesoterricola sediminis sp. nov., Geothrix oryzae sp. nov., Geothrix edaphica sp. nov., Geothrix rubra sp. nov., and Geothrix limicola sp. nov., six novel members of Acidobacteriota isolated from soils.</title>
        <authorList>
            <person name="Weisberg A.J."/>
            <person name="Pearce E."/>
            <person name="Kramer C.G."/>
            <person name="Chang J.H."/>
            <person name="Clarke C.R."/>
        </authorList>
    </citation>
    <scope>NUCLEOTIDE SEQUENCE [LARGE SCALE GENOMIC DNA]</scope>
    <source>
        <strain evidence="2 3">NB05-1H</strain>
    </source>
</reference>
<protein>
    <submittedName>
        <fullName evidence="2">Helix-turn-helix transcriptional regulator</fullName>
    </submittedName>
</protein>
<dbReference type="SUPFAM" id="SSF47413">
    <property type="entry name" value="lambda repressor-like DNA-binding domains"/>
    <property type="match status" value="1"/>
</dbReference>
<dbReference type="EMBL" id="JARAWP010000061">
    <property type="protein sequence ID" value="MDX3025943.1"/>
    <property type="molecule type" value="Genomic_DNA"/>
</dbReference>
<dbReference type="Proteomes" id="UP001272987">
    <property type="component" value="Unassembled WGS sequence"/>
</dbReference>
<comment type="caution">
    <text evidence="2">The sequence shown here is derived from an EMBL/GenBank/DDBJ whole genome shotgun (WGS) entry which is preliminary data.</text>
</comment>
<keyword evidence="3" id="KW-1185">Reference proteome</keyword>
<proteinExistence type="predicted"/>
<evidence type="ECO:0000313" key="2">
    <source>
        <dbReference type="EMBL" id="MDX3025943.1"/>
    </source>
</evidence>
<dbReference type="InterPro" id="IPR010982">
    <property type="entry name" value="Lambda_DNA-bd_dom_sf"/>
</dbReference>
<dbReference type="SMART" id="SM00530">
    <property type="entry name" value="HTH_XRE"/>
    <property type="match status" value="1"/>
</dbReference>
<sequence>MNTVLQWETAQVRALITSGDPGGLIRLGRLALRWRQSDLGARIGCSASTVSRLEQRGGRHADIALLRQAAEAVSVPTHVLAASLGLSTIKTTRVGPPGPRRAEEDPMRRRTLLAAAGLAAPVSLVTSLHDALAQMPEQPTGSPVPLDTRIARARSHFDAGRHTQLLTALPGLLADAHHSARSREEITLARLSAVYTLASQLLTKLGHYDQSRTTTDRALVYADLSGSAIAAAAAAREMSIILRHQDQPDAAQRHITAAVTRVEATGLKTDGQASAFAQMLCTQAYTHAVGGDRDQALTMIRDAARAARSLPDQAPDGRLFPLTPAAVQLYAVGVLWALGDSGAALDAGRTLHPGQFRTPERKARLHTDMARVWWQLGKADQTAAALLSATRASSAEVRDRPAIHRIVTQLTSRHPRTPGVRELAAVVGVIR</sequence>
<evidence type="ECO:0000313" key="3">
    <source>
        <dbReference type="Proteomes" id="UP001272987"/>
    </source>
</evidence>
<dbReference type="Gene3D" id="1.10.260.40">
    <property type="entry name" value="lambda repressor-like DNA-binding domains"/>
    <property type="match status" value="1"/>
</dbReference>
<dbReference type="RefSeq" id="WP_319167758.1">
    <property type="nucleotide sequence ID" value="NZ_JARAWP010000061.1"/>
</dbReference>
<dbReference type="PROSITE" id="PS50943">
    <property type="entry name" value="HTH_CROC1"/>
    <property type="match status" value="1"/>
</dbReference>
<dbReference type="Gene3D" id="1.25.40.10">
    <property type="entry name" value="Tetratricopeptide repeat domain"/>
    <property type="match status" value="1"/>
</dbReference>
<dbReference type="InterPro" id="IPR001387">
    <property type="entry name" value="Cro/C1-type_HTH"/>
</dbReference>
<dbReference type="SUPFAM" id="SSF48452">
    <property type="entry name" value="TPR-like"/>
    <property type="match status" value="1"/>
</dbReference>
<accession>A0ABU4MGX0</accession>
<evidence type="ECO:0000259" key="1">
    <source>
        <dbReference type="PROSITE" id="PS50943"/>
    </source>
</evidence>
<feature type="domain" description="HTH cro/C1-type" evidence="1">
    <location>
        <begin position="25"/>
        <end position="80"/>
    </location>
</feature>
<dbReference type="CDD" id="cd00093">
    <property type="entry name" value="HTH_XRE"/>
    <property type="match status" value="1"/>
</dbReference>
<dbReference type="InterPro" id="IPR011990">
    <property type="entry name" value="TPR-like_helical_dom_sf"/>
</dbReference>
<organism evidence="2 3">
    <name type="scientific">Streptomyces acidiscabies</name>
    <dbReference type="NCBI Taxonomy" id="42234"/>
    <lineage>
        <taxon>Bacteria</taxon>
        <taxon>Bacillati</taxon>
        <taxon>Actinomycetota</taxon>
        <taxon>Actinomycetes</taxon>
        <taxon>Kitasatosporales</taxon>
        <taxon>Streptomycetaceae</taxon>
        <taxon>Streptomyces</taxon>
    </lineage>
</organism>
<name>A0ABU4MGX0_9ACTN</name>